<dbReference type="AlphaFoldDB" id="A0A1N6QEC4"/>
<organism evidence="1 2">
    <name type="scientific">Marinobacterium stanieri</name>
    <dbReference type="NCBI Taxonomy" id="49186"/>
    <lineage>
        <taxon>Bacteria</taxon>
        <taxon>Pseudomonadati</taxon>
        <taxon>Pseudomonadota</taxon>
        <taxon>Gammaproteobacteria</taxon>
        <taxon>Oceanospirillales</taxon>
        <taxon>Oceanospirillaceae</taxon>
        <taxon>Marinobacterium</taxon>
    </lineage>
</organism>
<dbReference type="EMBL" id="FTMN01000002">
    <property type="protein sequence ID" value="SIQ14736.1"/>
    <property type="molecule type" value="Genomic_DNA"/>
</dbReference>
<name>A0A1N6QEC4_9GAMM</name>
<evidence type="ECO:0000313" key="1">
    <source>
        <dbReference type="EMBL" id="SIQ14736.1"/>
    </source>
</evidence>
<protein>
    <recommendedName>
        <fullName evidence="3">MazG nucleotide pyrophosphohydrolase domain-containing protein</fullName>
    </recommendedName>
</protein>
<dbReference type="RefSeq" id="WP_076461909.1">
    <property type="nucleotide sequence ID" value="NZ_FTMN01000002.1"/>
</dbReference>
<gene>
    <name evidence="1" type="ORF">SAMN05421647_102439</name>
</gene>
<proteinExistence type="predicted"/>
<dbReference type="Proteomes" id="UP000186895">
    <property type="component" value="Unassembled WGS sequence"/>
</dbReference>
<evidence type="ECO:0000313" key="2">
    <source>
        <dbReference type="Proteomes" id="UP000186895"/>
    </source>
</evidence>
<keyword evidence="2" id="KW-1185">Reference proteome</keyword>
<reference evidence="1 2" key="1">
    <citation type="submission" date="2017-01" db="EMBL/GenBank/DDBJ databases">
        <authorList>
            <person name="Mah S.A."/>
            <person name="Swanson W.J."/>
            <person name="Moy G.W."/>
            <person name="Vacquier V.D."/>
        </authorList>
    </citation>
    <scope>NUCLEOTIDE SEQUENCE [LARGE SCALE GENOMIC DNA]</scope>
    <source>
        <strain evidence="1 2">DSM 7027</strain>
    </source>
</reference>
<dbReference type="STRING" id="49186.SAMN05421647_102439"/>
<sequence>MTNFTPTQLIAIDQTVSAWGLDKSIQRAGEELLELGLALQHFNRNKVGKEVVLNEMADVRIVLQHLEFIFGNYQTQLDAKVLKGCSQQQESDSCELECGAHGTFCRCKAEADLAEEAQS</sequence>
<accession>A0A1N6QEC4</accession>
<evidence type="ECO:0008006" key="3">
    <source>
        <dbReference type="Google" id="ProtNLM"/>
    </source>
</evidence>